<dbReference type="Proteomes" id="UP000038830">
    <property type="component" value="Unassembled WGS sequence"/>
</dbReference>
<dbReference type="SUPFAM" id="SSF53474">
    <property type="entry name" value="alpha/beta-Hydrolases"/>
    <property type="match status" value="1"/>
</dbReference>
<dbReference type="EMBL" id="CDQK01000002">
    <property type="protein sequence ID" value="CEP21895.1"/>
    <property type="molecule type" value="Genomic_DNA"/>
</dbReference>
<feature type="domain" description="Serine aminopeptidase S33" evidence="1">
    <location>
        <begin position="35"/>
        <end position="273"/>
    </location>
</feature>
<proteinExistence type="predicted"/>
<evidence type="ECO:0000259" key="1">
    <source>
        <dbReference type="Pfam" id="PF12146"/>
    </source>
</evidence>
<accession>A0A0H5C1X5</accession>
<dbReference type="Pfam" id="PF12146">
    <property type="entry name" value="Hydrolase_4"/>
    <property type="match status" value="1"/>
</dbReference>
<evidence type="ECO:0000313" key="3">
    <source>
        <dbReference type="Proteomes" id="UP000038830"/>
    </source>
</evidence>
<reference evidence="3" key="1">
    <citation type="journal article" date="2015" name="J. Biotechnol.">
        <title>The structure of the Cyberlindnera jadinii genome and its relation to Candida utilis analyzed by the occurrence of single nucleotide polymorphisms.</title>
        <authorList>
            <person name="Rupp O."/>
            <person name="Brinkrolf K."/>
            <person name="Buerth C."/>
            <person name="Kunigo M."/>
            <person name="Schneider J."/>
            <person name="Jaenicke S."/>
            <person name="Goesmann A."/>
            <person name="Puehler A."/>
            <person name="Jaeger K.-E."/>
            <person name="Ernst J.F."/>
        </authorList>
    </citation>
    <scope>NUCLEOTIDE SEQUENCE [LARGE SCALE GENOMIC DNA]</scope>
    <source>
        <strain evidence="3">ATCC 18201 / CBS 1600 / BCRC 20928 / JCM 3617 / NBRC 0987 / NRRL Y-1542</strain>
    </source>
</reference>
<dbReference type="PANTHER" id="PTHR11614">
    <property type="entry name" value="PHOSPHOLIPASE-RELATED"/>
    <property type="match status" value="1"/>
</dbReference>
<protein>
    <recommendedName>
        <fullName evidence="1">Serine aminopeptidase S33 domain-containing protein</fullName>
    </recommendedName>
</protein>
<evidence type="ECO:0000313" key="2">
    <source>
        <dbReference type="EMBL" id="CEP21895.1"/>
    </source>
</evidence>
<dbReference type="AlphaFoldDB" id="A0A0H5C1X5"/>
<dbReference type="InterPro" id="IPR051044">
    <property type="entry name" value="MAG_DAG_Lipase"/>
</dbReference>
<dbReference type="Gene3D" id="3.40.50.1820">
    <property type="entry name" value="alpha/beta hydrolase"/>
    <property type="match status" value="1"/>
</dbReference>
<dbReference type="InterPro" id="IPR022742">
    <property type="entry name" value="Hydrolase_4"/>
</dbReference>
<gene>
    <name evidence="2" type="ORF">BN1211_2110</name>
</gene>
<name>A0A0H5C1X5_CYBJN</name>
<organism evidence="2 3">
    <name type="scientific">Cyberlindnera jadinii (strain ATCC 18201 / CBS 1600 / BCRC 20928 / JCM 3617 / NBRC 0987 / NRRL Y-1542)</name>
    <name type="common">Torula yeast</name>
    <name type="synonym">Candida utilis</name>
    <dbReference type="NCBI Taxonomy" id="983966"/>
    <lineage>
        <taxon>Eukaryota</taxon>
        <taxon>Fungi</taxon>
        <taxon>Dikarya</taxon>
        <taxon>Ascomycota</taxon>
        <taxon>Saccharomycotina</taxon>
        <taxon>Saccharomycetes</taxon>
        <taxon>Phaffomycetales</taxon>
        <taxon>Phaffomycetaceae</taxon>
        <taxon>Cyberlindnera</taxon>
    </lineage>
</organism>
<sequence>MSYPYFPYEKEPRLVSKKNIDAQIWPIDEDQVLIKARVICLHNPGEDILLFRRCIDVLTSYGYEVVYYRTNDNAEAHVCTIESIMDEIDTVVSLCHEDIANSPHPQTPIHIMGHFISGAEALLYGIQGSQREKVSTIVGINPLVQPAELLMKQSSSLKLRWRAKMNPNAIVDLGTDLSLFTKDTPWLEFLRSESYSFTKLSNLQLKMIQDISHLLLNKKYTSQFTVANVLIIQSLEDPLTCASATHQFINNVAGAKQAYLLEYTKGMNNLFLEREKLFQRVITDLVSWLKEN</sequence>
<dbReference type="InterPro" id="IPR029058">
    <property type="entry name" value="AB_hydrolase_fold"/>
</dbReference>